<evidence type="ECO:0000256" key="1">
    <source>
        <dbReference type="ARBA" id="ARBA00004604"/>
    </source>
</evidence>
<protein>
    <submittedName>
        <fullName evidence="9">U3 small nucleolar RNA-associated protein 13</fullName>
    </submittedName>
</protein>
<dbReference type="GO" id="GO:0032040">
    <property type="term" value="C:small-subunit processome"/>
    <property type="evidence" value="ECO:0007669"/>
    <property type="project" value="InterPro"/>
</dbReference>
<accession>A0A9P4P1J9</accession>
<dbReference type="OrthoDB" id="5414888at2759"/>
<dbReference type="InterPro" id="IPR013934">
    <property type="entry name" value="Utp13_C"/>
</dbReference>
<dbReference type="GO" id="GO:0000480">
    <property type="term" value="P:endonucleolytic cleavage in 5'-ETS of tricistronic rRNA transcript (SSU-rRNA, 5.8S rRNA, LSU-rRNA)"/>
    <property type="evidence" value="ECO:0007669"/>
    <property type="project" value="TreeGrafter"/>
</dbReference>
<dbReference type="Gene3D" id="2.130.10.10">
    <property type="entry name" value="YVTN repeat-like/Quinoprotein amine dehydrogenase"/>
    <property type="match status" value="4"/>
</dbReference>
<dbReference type="FunFam" id="2.130.10.10:FF:001009">
    <property type="entry name" value="Small nucleolar ribonucleoprotein complex subunit, putative"/>
    <property type="match status" value="1"/>
</dbReference>
<feature type="compositionally biased region" description="Polar residues" evidence="7">
    <location>
        <begin position="520"/>
        <end position="531"/>
    </location>
</feature>
<feature type="repeat" description="WD" evidence="6">
    <location>
        <begin position="200"/>
        <end position="222"/>
    </location>
</feature>
<dbReference type="InterPro" id="IPR019775">
    <property type="entry name" value="WD40_repeat_CS"/>
</dbReference>
<comment type="function">
    <text evidence="5">Component of the ASTRA complex involved in chromatin remodeling.</text>
</comment>
<dbReference type="PANTHER" id="PTHR19854:SF15">
    <property type="entry name" value="TRANSDUCIN BETA-LIKE PROTEIN 3"/>
    <property type="match status" value="1"/>
</dbReference>
<dbReference type="Proteomes" id="UP000800235">
    <property type="component" value="Unassembled WGS sequence"/>
</dbReference>
<feature type="repeat" description="WD" evidence="6">
    <location>
        <begin position="616"/>
        <end position="638"/>
    </location>
</feature>
<dbReference type="GO" id="GO:0000472">
    <property type="term" value="P:endonucleolytic cleavage to generate mature 5'-end of SSU-rRNA from (SSU-rRNA, 5.8S rRNA, LSU-rRNA)"/>
    <property type="evidence" value="ECO:0007669"/>
    <property type="project" value="TreeGrafter"/>
</dbReference>
<dbReference type="InterPro" id="IPR015943">
    <property type="entry name" value="WD40/YVTN_repeat-like_dom_sf"/>
</dbReference>
<dbReference type="PRINTS" id="PR00320">
    <property type="entry name" value="GPROTEINBRPT"/>
</dbReference>
<dbReference type="Pfam" id="PF08625">
    <property type="entry name" value="Utp13"/>
    <property type="match status" value="1"/>
</dbReference>
<feature type="repeat" description="WD" evidence="6">
    <location>
        <begin position="421"/>
        <end position="462"/>
    </location>
</feature>
<dbReference type="PROSITE" id="PS50082">
    <property type="entry name" value="WD_REPEATS_2"/>
    <property type="match status" value="8"/>
</dbReference>
<feature type="region of interest" description="Disordered" evidence="7">
    <location>
        <begin position="171"/>
        <end position="190"/>
    </location>
</feature>
<evidence type="ECO:0000256" key="6">
    <source>
        <dbReference type="PROSITE-ProRule" id="PRU00221"/>
    </source>
</evidence>
<evidence type="ECO:0000313" key="10">
    <source>
        <dbReference type="Proteomes" id="UP000800235"/>
    </source>
</evidence>
<keyword evidence="2 6" id="KW-0853">WD repeat</keyword>
<evidence type="ECO:0000256" key="3">
    <source>
        <dbReference type="ARBA" id="ARBA00022737"/>
    </source>
</evidence>
<evidence type="ECO:0000256" key="7">
    <source>
        <dbReference type="SAM" id="MobiDB-lite"/>
    </source>
</evidence>
<dbReference type="GO" id="GO:0030686">
    <property type="term" value="C:90S preribosome"/>
    <property type="evidence" value="ECO:0007669"/>
    <property type="project" value="TreeGrafter"/>
</dbReference>
<name>A0A9P4P1J9_9PEZI</name>
<feature type="repeat" description="WD" evidence="6">
    <location>
        <begin position="500"/>
        <end position="524"/>
    </location>
</feature>
<comment type="subcellular location">
    <subcellularLocation>
        <location evidence="1">Nucleus</location>
        <location evidence="1">Nucleolus</location>
    </subcellularLocation>
</comment>
<organism evidence="9 10">
    <name type="scientific">Tothia fuscella</name>
    <dbReference type="NCBI Taxonomy" id="1048955"/>
    <lineage>
        <taxon>Eukaryota</taxon>
        <taxon>Fungi</taxon>
        <taxon>Dikarya</taxon>
        <taxon>Ascomycota</taxon>
        <taxon>Pezizomycotina</taxon>
        <taxon>Dothideomycetes</taxon>
        <taxon>Pleosporomycetidae</taxon>
        <taxon>Venturiales</taxon>
        <taxon>Cylindrosympodiaceae</taxon>
        <taxon>Tothia</taxon>
    </lineage>
</organism>
<evidence type="ECO:0000313" key="9">
    <source>
        <dbReference type="EMBL" id="KAF2435238.1"/>
    </source>
</evidence>
<feature type="repeat" description="WD" evidence="6">
    <location>
        <begin position="223"/>
        <end position="264"/>
    </location>
</feature>
<feature type="repeat" description="WD" evidence="6">
    <location>
        <begin position="668"/>
        <end position="693"/>
    </location>
</feature>
<dbReference type="InterPro" id="IPR001680">
    <property type="entry name" value="WD40_rpt"/>
</dbReference>
<keyword evidence="3" id="KW-0677">Repeat</keyword>
<keyword evidence="4" id="KW-0539">Nucleus</keyword>
<dbReference type="InterPro" id="IPR036322">
    <property type="entry name" value="WD40_repeat_dom_sf"/>
</dbReference>
<dbReference type="GO" id="GO:0034511">
    <property type="term" value="F:U3 snoRNA binding"/>
    <property type="evidence" value="ECO:0007669"/>
    <property type="project" value="TreeGrafter"/>
</dbReference>
<dbReference type="SMART" id="SM00320">
    <property type="entry name" value="WD40"/>
    <property type="match status" value="13"/>
</dbReference>
<dbReference type="Pfam" id="PF00400">
    <property type="entry name" value="WD40"/>
    <property type="match status" value="8"/>
</dbReference>
<sequence length="947" mass="102460">MAQRIQTKTTFAPAKVIQPIYTRGSVALSQNGRILATCLDEDVLLTDLRTGEELARIEGDGEIITTLAITPSGSHIILCSRSLSMRIYSLTPSISEDGSIEPELLRTLKPHASPVVTCAVDHTGSLFASGGADGIVKVWDISGGFVTHVFHGHSGVISALRFFEVDTAGQKPEESKKRKRKSKAEETDGLADETTVGLRLASGGEDGKVRIWNLHKRNSAAVLDAHVSVVRTLDYSLEENALLSGSRDKTIIVWDVKTWKVRSTIPVLEEVESAGFLKDGQFIYTGGETARLRIWLLSSGTEITQEQEEGTETEAIQEIIHCPGLPYILSVHADQTLILHSTSPLNELTSKSIPPLPILRRISGTHGQIIDVAYVGRGKSLLALATNSEEVRIVSLKDTATNNEDESDIGGNYFGADVALLKGHDDIIICMDCDWSGNWLATGSRDNTARLWQLDPSSGSYTCYAIFTGHAESLGAVALPRTIPSKDTPAYQSPLDYPPSFLITGSQDKTVKRWDVPKPSSDSTEPTTARATYTRKAHDKDINAIATNPSSTLFASASQDRTVKIWATEDGSTLGVLRGHKRGVWTVSFSPTGTNLNIPGSVSGANVTGTGSRGHILTGSGDKTVRIWSLSDYSCIMTMEGHTNSVLKVLWLPLPTLPDGEKSHDKRGALIASAGGDGLVKIWEAQSGECAATLDNHTDRVWALTARSPSKNTSDGSIGESLISGAGDGVLTFWRDTTTATATEARTKETQRIELDQKLDNHIYGQNWREAIVLALQLDQPARLLHLFKTVIESPDFERGTWTGNAKVDGVVAGLADEQVWKLLCRVRDWNTNARNSLVAQRVLRAVFEGVGVERLVGLKVRGMRGGGGSNLRDLLGALTVYGERHFGRVCELWDESFLVEFTLGEMDGLLAGKGDGVVSGVNGVNGINGVHGINIDEEEERDVIMI</sequence>
<dbReference type="EMBL" id="MU007014">
    <property type="protein sequence ID" value="KAF2435238.1"/>
    <property type="molecule type" value="Genomic_DNA"/>
</dbReference>
<evidence type="ECO:0000256" key="5">
    <source>
        <dbReference type="ARBA" id="ARBA00037338"/>
    </source>
</evidence>
<dbReference type="SUPFAM" id="SSF50978">
    <property type="entry name" value="WD40 repeat-like"/>
    <property type="match status" value="2"/>
</dbReference>
<feature type="repeat" description="WD" evidence="6">
    <location>
        <begin position="535"/>
        <end position="576"/>
    </location>
</feature>
<proteinExistence type="predicted"/>
<keyword evidence="10" id="KW-1185">Reference proteome</keyword>
<dbReference type="PROSITE" id="PS50294">
    <property type="entry name" value="WD_REPEATS_REGION"/>
    <property type="match status" value="4"/>
</dbReference>
<feature type="region of interest" description="Disordered" evidence="7">
    <location>
        <begin position="514"/>
        <end position="533"/>
    </location>
</feature>
<feature type="domain" description="U3 small nucleolar RNA-associated protein 13 C-terminal" evidence="8">
    <location>
        <begin position="756"/>
        <end position="907"/>
    </location>
</feature>
<gene>
    <name evidence="9" type="ORF">EJ08DRAFT_626607</name>
</gene>
<dbReference type="PANTHER" id="PTHR19854">
    <property type="entry name" value="TRANSDUCIN BETA-LIKE 3"/>
    <property type="match status" value="1"/>
</dbReference>
<feature type="repeat" description="WD" evidence="6">
    <location>
        <begin position="108"/>
        <end position="149"/>
    </location>
</feature>
<dbReference type="PROSITE" id="PS00678">
    <property type="entry name" value="WD_REPEATS_1"/>
    <property type="match status" value="2"/>
</dbReference>
<dbReference type="AlphaFoldDB" id="A0A9P4P1J9"/>
<dbReference type="InterPro" id="IPR020472">
    <property type="entry name" value="WD40_PAC1"/>
</dbReference>
<comment type="caution">
    <text evidence="9">The sequence shown here is derived from an EMBL/GenBank/DDBJ whole genome shotgun (WGS) entry which is preliminary data.</text>
</comment>
<evidence type="ECO:0000256" key="2">
    <source>
        <dbReference type="ARBA" id="ARBA00022574"/>
    </source>
</evidence>
<evidence type="ECO:0000256" key="4">
    <source>
        <dbReference type="ARBA" id="ARBA00023242"/>
    </source>
</evidence>
<dbReference type="CDD" id="cd00200">
    <property type="entry name" value="WD40"/>
    <property type="match status" value="1"/>
</dbReference>
<reference evidence="9" key="1">
    <citation type="journal article" date="2020" name="Stud. Mycol.">
        <title>101 Dothideomycetes genomes: a test case for predicting lifestyles and emergence of pathogens.</title>
        <authorList>
            <person name="Haridas S."/>
            <person name="Albert R."/>
            <person name="Binder M."/>
            <person name="Bloem J."/>
            <person name="Labutti K."/>
            <person name="Salamov A."/>
            <person name="Andreopoulos B."/>
            <person name="Baker S."/>
            <person name="Barry K."/>
            <person name="Bills G."/>
            <person name="Bluhm B."/>
            <person name="Cannon C."/>
            <person name="Castanera R."/>
            <person name="Culley D."/>
            <person name="Daum C."/>
            <person name="Ezra D."/>
            <person name="Gonzalez J."/>
            <person name="Henrissat B."/>
            <person name="Kuo A."/>
            <person name="Liang C."/>
            <person name="Lipzen A."/>
            <person name="Lutzoni F."/>
            <person name="Magnuson J."/>
            <person name="Mondo S."/>
            <person name="Nolan M."/>
            <person name="Ohm R."/>
            <person name="Pangilinan J."/>
            <person name="Park H.-J."/>
            <person name="Ramirez L."/>
            <person name="Alfaro M."/>
            <person name="Sun H."/>
            <person name="Tritt A."/>
            <person name="Yoshinaga Y."/>
            <person name="Zwiers L.-H."/>
            <person name="Turgeon B."/>
            <person name="Goodwin S."/>
            <person name="Spatafora J."/>
            <person name="Crous P."/>
            <person name="Grigoriev I."/>
        </authorList>
    </citation>
    <scope>NUCLEOTIDE SEQUENCE</scope>
    <source>
        <strain evidence="9">CBS 130266</strain>
    </source>
</reference>
<evidence type="ECO:0000259" key="8">
    <source>
        <dbReference type="Pfam" id="PF08625"/>
    </source>
</evidence>